<evidence type="ECO:0000259" key="7">
    <source>
        <dbReference type="PROSITE" id="PS50234"/>
    </source>
</evidence>
<evidence type="ECO:0000313" key="9">
    <source>
        <dbReference type="Proteomes" id="UP000557872"/>
    </source>
</evidence>
<dbReference type="Gene3D" id="1.25.40.10">
    <property type="entry name" value="Tetratricopeptide repeat domain"/>
    <property type="match status" value="1"/>
</dbReference>
<dbReference type="PANTHER" id="PTHR22550:SF5">
    <property type="entry name" value="LEUCINE ZIPPER PROTEIN 4"/>
    <property type="match status" value="1"/>
</dbReference>
<protein>
    <submittedName>
        <fullName evidence="8">VWA domain-containing protein</fullName>
    </submittedName>
</protein>
<dbReference type="InterPro" id="IPR050768">
    <property type="entry name" value="UPF0353/GerABKA_families"/>
</dbReference>
<dbReference type="SUPFAM" id="SSF48452">
    <property type="entry name" value="TPR-like"/>
    <property type="match status" value="1"/>
</dbReference>
<keyword evidence="2 6" id="KW-0812">Transmembrane</keyword>
<name>A0A851GKE7_9BACT</name>
<dbReference type="PROSITE" id="PS50234">
    <property type="entry name" value="VWFA"/>
    <property type="match status" value="1"/>
</dbReference>
<evidence type="ECO:0000313" key="8">
    <source>
        <dbReference type="EMBL" id="NWK57619.1"/>
    </source>
</evidence>
<accession>A0A851GKE7</accession>
<dbReference type="InterPro" id="IPR002035">
    <property type="entry name" value="VWF_A"/>
</dbReference>
<dbReference type="Proteomes" id="UP000557872">
    <property type="component" value="Unassembled WGS sequence"/>
</dbReference>
<dbReference type="SUPFAM" id="SSF53300">
    <property type="entry name" value="vWA-like"/>
    <property type="match status" value="1"/>
</dbReference>
<evidence type="ECO:0000256" key="3">
    <source>
        <dbReference type="ARBA" id="ARBA00022989"/>
    </source>
</evidence>
<dbReference type="EMBL" id="JACBAZ010000017">
    <property type="protein sequence ID" value="NWK57619.1"/>
    <property type="molecule type" value="Genomic_DNA"/>
</dbReference>
<feature type="compositionally biased region" description="Basic and acidic residues" evidence="5">
    <location>
        <begin position="624"/>
        <end position="635"/>
    </location>
</feature>
<dbReference type="InterPro" id="IPR036465">
    <property type="entry name" value="vWFA_dom_sf"/>
</dbReference>
<evidence type="ECO:0000256" key="2">
    <source>
        <dbReference type="ARBA" id="ARBA00022692"/>
    </source>
</evidence>
<proteinExistence type="predicted"/>
<sequence length="650" mass="71588">MSFVHPGWLALLLVLPFILLGAILTDRGRSRAWQRLVAPRLRSQLVKQESSLKRWLSIGLAMFGSALLILVIARPYSGETITTEEIRTRNILLAIDTSRSMLVRDGSPDRMATAKAIALELLEEFPNDRVGVIAFSGASVLMAPLTIDHTAVHETISQLDTDVIPSGGSNLPAAVTLAIETFEKTNQKANALVLISDGEDHSDQTDLAAAAIRESETTVCAIGVGSKNGGIIPDYQRPDQKFRDISGQTVLSQLNDGALDTLARAGKGSYYPASSGVGGSIASTLKSLKQNEQQGRTTTIPNETYQWFLFPGVLLLILSMLVRSRLFRAPPRMVKNTATLALLSVLCLTSQTSVHAAALERGKQAYERRDYQDALKLFQHALNEVDDDDLPAVQFAIGSSAYRLRKWEQSNKAFSMALLSNDPALQENSHYNLAQSLFRSGLQTLRSELAGEMGFFQILNSIFGQMFDSAQATDKEQKTISKEDLNKVITSWEDAISHYQAAIDLNPKNIRAKSNQKNVQRLLDLLKQGQNGTEQDQGEDTSSEQSQDSGDDQQKSDQQGDGQGDNPDQDPKDPSGKGNQDSPDDPKNNDGPENKNPEQPENQPEQNQLERKEGESDEAYAARILKENADAETRPVQRRLLHLRRPAKDW</sequence>
<evidence type="ECO:0000256" key="4">
    <source>
        <dbReference type="ARBA" id="ARBA00023136"/>
    </source>
</evidence>
<dbReference type="Pfam" id="PF13519">
    <property type="entry name" value="VWA_2"/>
    <property type="match status" value="1"/>
</dbReference>
<organism evidence="8 9">
    <name type="scientific">Oceaniferula marina</name>
    <dbReference type="NCBI Taxonomy" id="2748318"/>
    <lineage>
        <taxon>Bacteria</taxon>
        <taxon>Pseudomonadati</taxon>
        <taxon>Verrucomicrobiota</taxon>
        <taxon>Verrucomicrobiia</taxon>
        <taxon>Verrucomicrobiales</taxon>
        <taxon>Verrucomicrobiaceae</taxon>
        <taxon>Oceaniferula</taxon>
    </lineage>
</organism>
<reference evidence="8 9" key="1">
    <citation type="submission" date="2020-07" db="EMBL/GenBank/DDBJ databases">
        <title>Roseicoccus Jingziensis gen. nov., sp. nov., isolated from coastal seawater.</title>
        <authorList>
            <person name="Feng X."/>
        </authorList>
    </citation>
    <scope>NUCLEOTIDE SEQUENCE [LARGE SCALE GENOMIC DNA]</scope>
    <source>
        <strain evidence="8 9">N1E253</strain>
    </source>
</reference>
<keyword evidence="9" id="KW-1185">Reference proteome</keyword>
<feature type="compositionally biased region" description="Basic and acidic residues" evidence="5">
    <location>
        <begin position="584"/>
        <end position="598"/>
    </location>
</feature>
<keyword evidence="3 6" id="KW-1133">Transmembrane helix</keyword>
<feature type="transmembrane region" description="Helical" evidence="6">
    <location>
        <begin position="6"/>
        <end position="25"/>
    </location>
</feature>
<feature type="compositionally biased region" description="Low complexity" evidence="5">
    <location>
        <begin position="556"/>
        <end position="566"/>
    </location>
</feature>
<dbReference type="Gene3D" id="3.40.50.410">
    <property type="entry name" value="von Willebrand factor, type A domain"/>
    <property type="match status" value="1"/>
</dbReference>
<keyword evidence="1" id="KW-1003">Cell membrane</keyword>
<dbReference type="AlphaFoldDB" id="A0A851GKE7"/>
<dbReference type="SMART" id="SM00327">
    <property type="entry name" value="VWA"/>
    <property type="match status" value="1"/>
</dbReference>
<feature type="transmembrane region" description="Helical" evidence="6">
    <location>
        <begin position="55"/>
        <end position="73"/>
    </location>
</feature>
<dbReference type="RefSeq" id="WP_178934913.1">
    <property type="nucleotide sequence ID" value="NZ_JACBAZ010000017.1"/>
</dbReference>
<evidence type="ECO:0000256" key="6">
    <source>
        <dbReference type="SAM" id="Phobius"/>
    </source>
</evidence>
<dbReference type="InterPro" id="IPR011990">
    <property type="entry name" value="TPR-like_helical_dom_sf"/>
</dbReference>
<dbReference type="PANTHER" id="PTHR22550">
    <property type="entry name" value="SPORE GERMINATION PROTEIN"/>
    <property type="match status" value="1"/>
</dbReference>
<feature type="region of interest" description="Disordered" evidence="5">
    <location>
        <begin position="530"/>
        <end position="650"/>
    </location>
</feature>
<feature type="compositionally biased region" description="Basic residues" evidence="5">
    <location>
        <begin position="636"/>
        <end position="650"/>
    </location>
</feature>
<evidence type="ECO:0000256" key="1">
    <source>
        <dbReference type="ARBA" id="ARBA00022475"/>
    </source>
</evidence>
<feature type="domain" description="VWFA" evidence="7">
    <location>
        <begin position="90"/>
        <end position="247"/>
    </location>
</feature>
<gene>
    <name evidence="8" type="ORF">HW115_18520</name>
</gene>
<comment type="caution">
    <text evidence="8">The sequence shown here is derived from an EMBL/GenBank/DDBJ whole genome shotgun (WGS) entry which is preliminary data.</text>
</comment>
<keyword evidence="4 6" id="KW-0472">Membrane</keyword>
<evidence type="ECO:0000256" key="5">
    <source>
        <dbReference type="SAM" id="MobiDB-lite"/>
    </source>
</evidence>